<sequence>MELTEIQGLGVPSARALCLFTSDPLGQVFLRRNRIRTLWNCSFLPCDSSEHGSGRGERGD</sequence>
<accession>N6X563</accession>
<organism evidence="1 2">
    <name type="scientific">Schaalia cardiffensis F0333</name>
    <dbReference type="NCBI Taxonomy" id="888050"/>
    <lineage>
        <taxon>Bacteria</taxon>
        <taxon>Bacillati</taxon>
        <taxon>Actinomycetota</taxon>
        <taxon>Actinomycetes</taxon>
        <taxon>Actinomycetales</taxon>
        <taxon>Actinomycetaceae</taxon>
        <taxon>Schaalia</taxon>
    </lineage>
</organism>
<keyword evidence="2" id="KW-1185">Reference proteome</keyword>
<dbReference type="Proteomes" id="UP000013015">
    <property type="component" value="Unassembled WGS sequence"/>
</dbReference>
<gene>
    <name evidence="1" type="ORF">HMPREF9004_0606</name>
</gene>
<reference evidence="1 2" key="1">
    <citation type="submission" date="2013-03" db="EMBL/GenBank/DDBJ databases">
        <title>Reference genome for the Human Microbiome Project.</title>
        <authorList>
            <person name="Aqrawi P."/>
            <person name="Ayvaz T."/>
            <person name="Bess C."/>
            <person name="Blankenburg K."/>
            <person name="Coyle M."/>
            <person name="Deng J."/>
            <person name="Forbes L."/>
            <person name="Fowler G."/>
            <person name="Francisco L."/>
            <person name="Fu Q."/>
            <person name="Gibbs R."/>
            <person name="Gross S."/>
            <person name="Gubbala S."/>
            <person name="Hale W."/>
            <person name="Hemphill L."/>
            <person name="Highlander S."/>
            <person name="Hirani K."/>
            <person name="Jackson L."/>
            <person name="Jakkamsetti A."/>
            <person name="Javaid M."/>
            <person name="Jayaseelan J.C."/>
            <person name="Jiang H."/>
            <person name="Joshi V."/>
            <person name="Korchina V."/>
            <person name="Kovar C."/>
            <person name="Lara F."/>
            <person name="Lee S."/>
            <person name="Liu Y."/>
            <person name="Mata R."/>
            <person name="Mathew T."/>
            <person name="Munidasa M."/>
            <person name="Muzny D."/>
            <person name="Nazareth L."/>
            <person name="Ngo R."/>
            <person name="Nguyen L."/>
            <person name="Nguyen N."/>
            <person name="Okwuonu G."/>
            <person name="Ongeri F."/>
            <person name="Palculict T."/>
            <person name="Patil S."/>
            <person name="Petrosino J."/>
            <person name="Pham C."/>
            <person name="Pham P."/>
            <person name="Pu L.-L."/>
            <person name="Qin X."/>
            <person name="Qu J."/>
            <person name="Reid J."/>
            <person name="Ross M."/>
            <person name="Ruth R."/>
            <person name="Saada N."/>
            <person name="San Lucas F."/>
            <person name="Santibanez J."/>
            <person name="Shang Y."/>
            <person name="Simmons D."/>
            <person name="Song X.-Z."/>
            <person name="Tang L.-Y."/>
            <person name="Thornton R."/>
            <person name="Warren J."/>
            <person name="Weissenberger G."/>
            <person name="Wilczek-Boney K."/>
            <person name="Worley K."/>
            <person name="Youmans B."/>
            <person name="Zhang J."/>
            <person name="Zhang L."/>
            <person name="Zhao Z."/>
            <person name="Zhou C."/>
            <person name="Zhu D."/>
            <person name="Zhu Y."/>
        </authorList>
    </citation>
    <scope>NUCLEOTIDE SEQUENCE [LARGE SCALE GENOMIC DNA]</scope>
    <source>
        <strain evidence="1 2">F0333</strain>
    </source>
</reference>
<evidence type="ECO:0000313" key="2">
    <source>
        <dbReference type="Proteomes" id="UP000013015"/>
    </source>
</evidence>
<dbReference type="STRING" id="888050.HMPREF9004_0606"/>
<evidence type="ECO:0000313" key="1">
    <source>
        <dbReference type="EMBL" id="ENO18557.1"/>
    </source>
</evidence>
<dbReference type="AlphaFoldDB" id="N6X563"/>
<comment type="caution">
    <text evidence="1">The sequence shown here is derived from an EMBL/GenBank/DDBJ whole genome shotgun (WGS) entry which is preliminary data.</text>
</comment>
<proteinExistence type="predicted"/>
<dbReference type="EMBL" id="AQHZ01000010">
    <property type="protein sequence ID" value="ENO18557.1"/>
    <property type="molecule type" value="Genomic_DNA"/>
</dbReference>
<protein>
    <submittedName>
        <fullName evidence="1">Uncharacterized protein</fullName>
    </submittedName>
</protein>
<name>N6X563_9ACTO</name>
<dbReference type="HOGENOM" id="CLU_2930624_0_0_11"/>